<feature type="transmembrane region" description="Helical" evidence="1">
    <location>
        <begin position="141"/>
        <end position="165"/>
    </location>
</feature>
<evidence type="ECO:0000313" key="2">
    <source>
        <dbReference type="EMBL" id="MCH7323086.1"/>
    </source>
</evidence>
<comment type="caution">
    <text evidence="2">The sequence shown here is derived from an EMBL/GenBank/DDBJ whole genome shotgun (WGS) entry which is preliminary data.</text>
</comment>
<accession>A0ABS9UFE9</accession>
<evidence type="ECO:0000313" key="3">
    <source>
        <dbReference type="Proteomes" id="UP001316087"/>
    </source>
</evidence>
<reference evidence="2 3" key="1">
    <citation type="submission" date="2022-03" db="EMBL/GenBank/DDBJ databases">
        <authorList>
            <person name="Jo J.-H."/>
            <person name="Im W.-T."/>
        </authorList>
    </citation>
    <scope>NUCLEOTIDE SEQUENCE [LARGE SCALE GENOMIC DNA]</scope>
    <source>
        <strain evidence="2 3">MA9</strain>
    </source>
</reference>
<feature type="transmembrane region" description="Helical" evidence="1">
    <location>
        <begin position="77"/>
        <end position="96"/>
    </location>
</feature>
<evidence type="ECO:0000256" key="1">
    <source>
        <dbReference type="SAM" id="Phobius"/>
    </source>
</evidence>
<keyword evidence="1" id="KW-0472">Membrane</keyword>
<sequence length="206" mass="23895">MTFWEGFHTLGVKLLKIVYLNFLWLFFSMLGFFIFGLFPATIALFTVIRQLLCEVEKPISQTFWQTYKKEWLRGNGYAAISYVVIAILAIDFYAIYSFEFLTILLIPTMIIAFLVFGTLCFFFPVYVHFELSFFTTIKQAFLFTLTSPFTVLLNACIVLLMYGIFNLLPGAIPLFVGSVLSYFMMQFSMRAFKKIEQKKLKEAVST</sequence>
<organism evidence="2 3">
    <name type="scientific">Solibacillus palustris</name>
    <dbReference type="NCBI Taxonomy" id="2908203"/>
    <lineage>
        <taxon>Bacteria</taxon>
        <taxon>Bacillati</taxon>
        <taxon>Bacillota</taxon>
        <taxon>Bacilli</taxon>
        <taxon>Bacillales</taxon>
        <taxon>Caryophanaceae</taxon>
        <taxon>Solibacillus</taxon>
    </lineage>
</organism>
<dbReference type="EMBL" id="JAKZFC010000006">
    <property type="protein sequence ID" value="MCH7323086.1"/>
    <property type="molecule type" value="Genomic_DNA"/>
</dbReference>
<feature type="transmembrane region" description="Helical" evidence="1">
    <location>
        <begin position="102"/>
        <end position="129"/>
    </location>
</feature>
<dbReference type="Pfam" id="PF04854">
    <property type="entry name" value="DUF624"/>
    <property type="match status" value="1"/>
</dbReference>
<name>A0ABS9UFE9_9BACL</name>
<keyword evidence="1" id="KW-1133">Transmembrane helix</keyword>
<dbReference type="RefSeq" id="WP_241370261.1">
    <property type="nucleotide sequence ID" value="NZ_JAKZFC010000006.1"/>
</dbReference>
<protein>
    <submittedName>
        <fullName evidence="2">DUF624 domain-containing protein</fullName>
    </submittedName>
</protein>
<gene>
    <name evidence="2" type="ORF">LZ480_14500</name>
</gene>
<keyword evidence="1" id="KW-0812">Transmembrane</keyword>
<keyword evidence="3" id="KW-1185">Reference proteome</keyword>
<feature type="transmembrane region" description="Helical" evidence="1">
    <location>
        <begin position="171"/>
        <end position="192"/>
    </location>
</feature>
<proteinExistence type="predicted"/>
<dbReference type="Proteomes" id="UP001316087">
    <property type="component" value="Unassembled WGS sequence"/>
</dbReference>
<dbReference type="InterPro" id="IPR006938">
    <property type="entry name" value="DUF624"/>
</dbReference>
<feature type="transmembrane region" description="Helical" evidence="1">
    <location>
        <begin position="22"/>
        <end position="48"/>
    </location>
</feature>